<dbReference type="InterPro" id="IPR039045">
    <property type="entry name" value="SCHIP_1"/>
</dbReference>
<keyword evidence="1" id="KW-0175">Coiled coil</keyword>
<feature type="region of interest" description="Disordered" evidence="2">
    <location>
        <begin position="1"/>
        <end position="71"/>
    </location>
</feature>
<evidence type="ECO:0000313" key="4">
    <source>
        <dbReference type="EMBL" id="NXI30673.1"/>
    </source>
</evidence>
<feature type="non-terminal residue" evidence="4">
    <location>
        <position position="1"/>
    </location>
</feature>
<dbReference type="EMBL" id="VWZU01015164">
    <property type="protein sequence ID" value="NXI30673.1"/>
    <property type="molecule type" value="Genomic_DNA"/>
</dbReference>
<sequence>SPRLQSGMNLQICFVNDSGSDKDSDGDDSKTETSLDTPLSPMVGLGAQPGAAEPRGIPEEADPVKMGALNPPEQRDKLLRTRNNWKKPLKYWKETARHQKKSSKILNIPFQLPHMPHISECLMKRSLKPTDLRDMTIGQLQVIVNDLHSQIES</sequence>
<evidence type="ECO:0000259" key="3">
    <source>
        <dbReference type="Pfam" id="PF10148"/>
    </source>
</evidence>
<dbReference type="GO" id="GO:0005886">
    <property type="term" value="C:plasma membrane"/>
    <property type="evidence" value="ECO:0007669"/>
    <property type="project" value="TreeGrafter"/>
</dbReference>
<evidence type="ECO:0000256" key="1">
    <source>
        <dbReference type="ARBA" id="ARBA00023054"/>
    </source>
</evidence>
<name>A0A7K9S4U2_9PASS</name>
<keyword evidence="5" id="KW-1185">Reference proteome</keyword>
<feature type="non-terminal residue" evidence="4">
    <location>
        <position position="153"/>
    </location>
</feature>
<dbReference type="InterPro" id="IPR015649">
    <property type="entry name" value="SCHIP_1_C"/>
</dbReference>
<dbReference type="PANTHER" id="PTHR13103">
    <property type="entry name" value="SCHWANNOMIN INTERACTING PROTEIN 1"/>
    <property type="match status" value="1"/>
</dbReference>
<protein>
    <submittedName>
        <fullName evidence="4">SCHI1 protein</fullName>
    </submittedName>
</protein>
<organism evidence="4 5">
    <name type="scientific">Sterrhoptilus dennistouni</name>
    <dbReference type="NCBI Taxonomy" id="2585820"/>
    <lineage>
        <taxon>Eukaryota</taxon>
        <taxon>Metazoa</taxon>
        <taxon>Chordata</taxon>
        <taxon>Craniata</taxon>
        <taxon>Vertebrata</taxon>
        <taxon>Euteleostomi</taxon>
        <taxon>Archelosauria</taxon>
        <taxon>Archosauria</taxon>
        <taxon>Dinosauria</taxon>
        <taxon>Saurischia</taxon>
        <taxon>Theropoda</taxon>
        <taxon>Coelurosauria</taxon>
        <taxon>Aves</taxon>
        <taxon>Neognathae</taxon>
        <taxon>Neoaves</taxon>
        <taxon>Telluraves</taxon>
        <taxon>Australaves</taxon>
        <taxon>Passeriformes</taxon>
        <taxon>Sylvioidea</taxon>
        <taxon>Zosteropidae</taxon>
        <taxon>Sterrhoptilus</taxon>
    </lineage>
</organism>
<dbReference type="GO" id="GO:0035332">
    <property type="term" value="P:positive regulation of hippo signaling"/>
    <property type="evidence" value="ECO:0007669"/>
    <property type="project" value="TreeGrafter"/>
</dbReference>
<dbReference type="PANTHER" id="PTHR13103:SF2">
    <property type="entry name" value="IQCJ-SCHIP1 READTHROUGH TRANSCRIPT PROTEIN-RELATED"/>
    <property type="match status" value="1"/>
</dbReference>
<comment type="caution">
    <text evidence="4">The sequence shown here is derived from an EMBL/GenBank/DDBJ whole genome shotgun (WGS) entry which is preliminary data.</text>
</comment>
<accession>A0A7K9S4U2</accession>
<reference evidence="4 5" key="1">
    <citation type="submission" date="2019-09" db="EMBL/GenBank/DDBJ databases">
        <title>Bird 10,000 Genomes (B10K) Project - Family phase.</title>
        <authorList>
            <person name="Zhang G."/>
        </authorList>
    </citation>
    <scope>NUCLEOTIDE SEQUENCE [LARGE SCALE GENOMIC DNA]</scope>
    <source>
        <strain evidence="4">B10K-DU-001-27</strain>
        <tissue evidence="4">Muscle</tissue>
    </source>
</reference>
<proteinExistence type="predicted"/>
<evidence type="ECO:0000256" key="2">
    <source>
        <dbReference type="SAM" id="MobiDB-lite"/>
    </source>
</evidence>
<dbReference type="Proteomes" id="UP000572325">
    <property type="component" value="Unassembled WGS sequence"/>
</dbReference>
<feature type="domain" description="Schwannomin interacting protein 1 C-terminal" evidence="3">
    <location>
        <begin position="2"/>
        <end position="153"/>
    </location>
</feature>
<dbReference type="AlphaFoldDB" id="A0A7K9S4U2"/>
<dbReference type="Pfam" id="PF10148">
    <property type="entry name" value="SCHIP-1_C"/>
    <property type="match status" value="1"/>
</dbReference>
<feature type="compositionally biased region" description="Basic and acidic residues" evidence="2">
    <location>
        <begin position="19"/>
        <end position="33"/>
    </location>
</feature>
<evidence type="ECO:0000313" key="5">
    <source>
        <dbReference type="Proteomes" id="UP000572325"/>
    </source>
</evidence>
<dbReference type="GO" id="GO:0030054">
    <property type="term" value="C:cell junction"/>
    <property type="evidence" value="ECO:0007669"/>
    <property type="project" value="TreeGrafter"/>
</dbReference>
<gene>
    <name evidence="4" type="primary">Schip1_0</name>
    <name evidence="4" type="ORF">STEDEN_R10163</name>
</gene>